<dbReference type="GO" id="GO:0005886">
    <property type="term" value="C:plasma membrane"/>
    <property type="evidence" value="ECO:0007669"/>
    <property type="project" value="TreeGrafter"/>
</dbReference>
<dbReference type="InterPro" id="IPR032816">
    <property type="entry name" value="VTT_dom"/>
</dbReference>
<evidence type="ECO:0000259" key="2">
    <source>
        <dbReference type="Pfam" id="PF09335"/>
    </source>
</evidence>
<gene>
    <name evidence="3" type="ORF">FM071_03815</name>
</gene>
<dbReference type="AlphaFoldDB" id="A0A7M1B6Z9"/>
<dbReference type="KEGG" id="spal:FM071_03815"/>
<reference evidence="3 4" key="1">
    <citation type="submission" date="2019-07" db="EMBL/GenBank/DDBJ databases">
        <title>Sulfurimonas paralvinellae sp. nov., a novel mesophilic, hydrogen- and sulfur-oxidizing chemolithoautotroph within the Epsilonproteo- bacteria isolated from a deep-sea hydrothermal vent polychaete nest, reclassification of Thiomicrospira denitrificans as Sulfurimonas denitrificans comb. nov. and emended description of the genus Sulfurimonas.</title>
        <authorList>
            <person name="Wang S."/>
            <person name="Jiang L."/>
            <person name="Shao Z."/>
        </authorList>
    </citation>
    <scope>NUCLEOTIDE SEQUENCE [LARGE SCALE GENOMIC DNA]</scope>
    <source>
        <strain evidence="3 4">GO25</strain>
    </source>
</reference>
<organism evidence="3 4">
    <name type="scientific">Sulfurimonas paralvinellae</name>
    <dbReference type="NCBI Taxonomy" id="317658"/>
    <lineage>
        <taxon>Bacteria</taxon>
        <taxon>Pseudomonadati</taxon>
        <taxon>Campylobacterota</taxon>
        <taxon>Epsilonproteobacteria</taxon>
        <taxon>Campylobacterales</taxon>
        <taxon>Sulfurimonadaceae</taxon>
        <taxon>Sulfurimonas</taxon>
    </lineage>
</organism>
<evidence type="ECO:0000256" key="1">
    <source>
        <dbReference type="SAM" id="Phobius"/>
    </source>
</evidence>
<feature type="transmembrane region" description="Helical" evidence="1">
    <location>
        <begin position="92"/>
        <end position="113"/>
    </location>
</feature>
<dbReference type="PANTHER" id="PTHR42709">
    <property type="entry name" value="ALKALINE PHOSPHATASE LIKE PROTEIN"/>
    <property type="match status" value="1"/>
</dbReference>
<feature type="transmembrane region" description="Helical" evidence="1">
    <location>
        <begin position="44"/>
        <end position="66"/>
    </location>
</feature>
<dbReference type="Pfam" id="PF09335">
    <property type="entry name" value="VTT_dom"/>
    <property type="match status" value="1"/>
</dbReference>
<dbReference type="Proteomes" id="UP000593580">
    <property type="component" value="Chromosome"/>
</dbReference>
<name>A0A7M1B6Z9_9BACT</name>
<sequence length="180" mass="20959">MDIYNFLYEHFSYTILFIWSIFEGEIGLTIAGMLSNKGSLTFQYVLGIAVIGALIGDITLFAIGYFSKHNAEKILQQYEKKVQSIERWFQHYGSWIIIFERFIYGTHIPALLVLGSSGYSFIKFLLLDILGVVLWAMTFTTLGFYFGQNAIDVLVFIQHHLSVVIFLFFFFFIIYQYKKD</sequence>
<keyword evidence="1" id="KW-1133">Transmembrane helix</keyword>
<feature type="transmembrane region" description="Helical" evidence="1">
    <location>
        <begin position="125"/>
        <end position="147"/>
    </location>
</feature>
<feature type="transmembrane region" description="Helical" evidence="1">
    <location>
        <begin position="12"/>
        <end position="32"/>
    </location>
</feature>
<keyword evidence="4" id="KW-1185">Reference proteome</keyword>
<keyword evidence="1" id="KW-0472">Membrane</keyword>
<feature type="domain" description="VTT" evidence="2">
    <location>
        <begin position="25"/>
        <end position="143"/>
    </location>
</feature>
<dbReference type="InterPro" id="IPR051311">
    <property type="entry name" value="DedA_domain"/>
</dbReference>
<evidence type="ECO:0000313" key="4">
    <source>
        <dbReference type="Proteomes" id="UP000593580"/>
    </source>
</evidence>
<feature type="transmembrane region" description="Helical" evidence="1">
    <location>
        <begin position="153"/>
        <end position="175"/>
    </location>
</feature>
<dbReference type="RefSeq" id="WP_193111694.1">
    <property type="nucleotide sequence ID" value="NZ_CP041406.1"/>
</dbReference>
<proteinExistence type="predicted"/>
<dbReference type="EMBL" id="CP041406">
    <property type="protein sequence ID" value="QOP45450.1"/>
    <property type="molecule type" value="Genomic_DNA"/>
</dbReference>
<protein>
    <submittedName>
        <fullName evidence="3">DedA family protein</fullName>
    </submittedName>
</protein>
<accession>A0A7M1B6Z9</accession>
<evidence type="ECO:0000313" key="3">
    <source>
        <dbReference type="EMBL" id="QOP45450.1"/>
    </source>
</evidence>
<keyword evidence="1" id="KW-0812">Transmembrane</keyword>
<dbReference type="PANTHER" id="PTHR42709:SF2">
    <property type="entry name" value="INNER MEMBRANE PROTEIN YOHD"/>
    <property type="match status" value="1"/>
</dbReference>